<evidence type="ECO:0000313" key="1">
    <source>
        <dbReference type="EMBL" id="STR03229.1"/>
    </source>
</evidence>
<name>A0A377R4N3_9NEIS</name>
<sequence length="345" mass="39145">MTRQAFILSDSEFPAGGKPFALLSPNPTREHHYTAQTEQRQYAHNPHVAPQNQNVYRLDTALFSAEKHRQQRAESVNINGNLAAQNLYTLTRAARASEQYNLESWFNRHESGYEDACGILRRCAADGKTGSAAKAPDVLWRILRLKFLGILRNPHNHADPFVRRLHRALQTYLPEAGFEFVRLISRRNPDRIESIMHGFGFSFLDYVNWLAGLYGMLSEGVMQPSLFERMFRAAFADTGAVRIELCRYPQGGECLFSDRSFCVETTQQRVSIGVGIAADMFAVVRIRHSRWRGLKHSFHLSAPPLHGTVYITEGSHARRQAFNRLCVAQAHGAVFGRSPKPEDYL</sequence>
<dbReference type="EMBL" id="UGJJ01000003">
    <property type="protein sequence ID" value="STR03229.1"/>
    <property type="molecule type" value="Genomic_DNA"/>
</dbReference>
<evidence type="ECO:0000313" key="2">
    <source>
        <dbReference type="Proteomes" id="UP000254293"/>
    </source>
</evidence>
<dbReference type="OrthoDB" id="8600825at2"/>
<reference evidence="1 2" key="1">
    <citation type="submission" date="2018-06" db="EMBL/GenBank/DDBJ databases">
        <authorList>
            <consortium name="Pathogen Informatics"/>
            <person name="Doyle S."/>
        </authorList>
    </citation>
    <scope>NUCLEOTIDE SEQUENCE [LARGE SCALE GENOMIC DNA]</scope>
    <source>
        <strain evidence="1 2">NCTC13336</strain>
    </source>
</reference>
<proteinExistence type="predicted"/>
<accession>A0A377R4N3</accession>
<dbReference type="RefSeq" id="WP_115309289.1">
    <property type="nucleotide sequence ID" value="NZ_CP091516.1"/>
</dbReference>
<protein>
    <submittedName>
        <fullName evidence="1">Uncharacterized protein</fullName>
    </submittedName>
</protein>
<keyword evidence="2" id="KW-1185">Reference proteome</keyword>
<organism evidence="1 2">
    <name type="scientific">Kingella potus</name>
    <dbReference type="NCBI Taxonomy" id="265175"/>
    <lineage>
        <taxon>Bacteria</taxon>
        <taxon>Pseudomonadati</taxon>
        <taxon>Pseudomonadota</taxon>
        <taxon>Betaproteobacteria</taxon>
        <taxon>Neisseriales</taxon>
        <taxon>Neisseriaceae</taxon>
        <taxon>Kingella</taxon>
    </lineage>
</organism>
<dbReference type="Proteomes" id="UP000254293">
    <property type="component" value="Unassembled WGS sequence"/>
</dbReference>
<dbReference type="AlphaFoldDB" id="A0A377R4N3"/>
<gene>
    <name evidence="1" type="ORF">NCTC13336_02145</name>
</gene>